<dbReference type="PROSITE" id="PS50835">
    <property type="entry name" value="IG_LIKE"/>
    <property type="match status" value="2"/>
</dbReference>
<dbReference type="GO" id="GO:0032956">
    <property type="term" value="P:regulation of actin cytoskeleton organization"/>
    <property type="evidence" value="ECO:0007669"/>
    <property type="project" value="TreeGrafter"/>
</dbReference>
<dbReference type="OrthoDB" id="6152887at2759"/>
<accession>A0A8T1SQE5</accession>
<protein>
    <submittedName>
        <fullName evidence="3">Sialic acid binding Ig like lectin 15</fullName>
    </submittedName>
</protein>
<comment type="caution">
    <text evidence="3">The sequence shown here is derived from an EMBL/GenBank/DDBJ whole genome shotgun (WGS) entry which is preliminary data.</text>
</comment>
<evidence type="ECO:0000313" key="4">
    <source>
        <dbReference type="Proteomes" id="UP000765507"/>
    </source>
</evidence>
<gene>
    <name evidence="3" type="primary">SIGLEC15</name>
    <name evidence="3" type="ORF">G0U57_001841</name>
</gene>
<dbReference type="InterPro" id="IPR013783">
    <property type="entry name" value="Ig-like_fold"/>
</dbReference>
<feature type="domain" description="Ig-like" evidence="2">
    <location>
        <begin position="28"/>
        <end position="149"/>
    </location>
</feature>
<organism evidence="3 4">
    <name type="scientific">Chelydra serpentina</name>
    <name type="common">Snapping turtle</name>
    <name type="synonym">Testudo serpentina</name>
    <dbReference type="NCBI Taxonomy" id="8475"/>
    <lineage>
        <taxon>Eukaryota</taxon>
        <taxon>Metazoa</taxon>
        <taxon>Chordata</taxon>
        <taxon>Craniata</taxon>
        <taxon>Vertebrata</taxon>
        <taxon>Euteleostomi</taxon>
        <taxon>Archelosauria</taxon>
        <taxon>Testudinata</taxon>
        <taxon>Testudines</taxon>
        <taxon>Cryptodira</taxon>
        <taxon>Durocryptodira</taxon>
        <taxon>Americhelydia</taxon>
        <taxon>Chelydroidea</taxon>
        <taxon>Chelydridae</taxon>
        <taxon>Chelydra</taxon>
    </lineage>
</organism>
<feature type="domain" description="Ig-like" evidence="2">
    <location>
        <begin position="159"/>
        <end position="228"/>
    </location>
</feature>
<dbReference type="PANTHER" id="PTHR46942:SF1">
    <property type="entry name" value="SIALIC ACID-BINDING IG-LIKE LECTIN 15"/>
    <property type="match status" value="1"/>
</dbReference>
<keyword evidence="4" id="KW-1185">Reference proteome</keyword>
<dbReference type="SUPFAM" id="SSF48726">
    <property type="entry name" value="Immunoglobulin"/>
    <property type="match status" value="2"/>
</dbReference>
<dbReference type="Gene3D" id="2.60.40.10">
    <property type="entry name" value="Immunoglobulins"/>
    <property type="match status" value="2"/>
</dbReference>
<dbReference type="SMART" id="SM00409">
    <property type="entry name" value="IG"/>
    <property type="match status" value="1"/>
</dbReference>
<dbReference type="InterPro" id="IPR036179">
    <property type="entry name" value="Ig-like_dom_sf"/>
</dbReference>
<evidence type="ECO:0000313" key="3">
    <source>
        <dbReference type="EMBL" id="KAG6931406.1"/>
    </source>
</evidence>
<dbReference type="InterPro" id="IPR013106">
    <property type="entry name" value="Ig_V-set"/>
</dbReference>
<dbReference type="GO" id="GO:0045124">
    <property type="term" value="P:regulation of bone resorption"/>
    <property type="evidence" value="ECO:0007669"/>
    <property type="project" value="TreeGrafter"/>
</dbReference>
<keyword evidence="1" id="KW-0812">Transmembrane</keyword>
<sequence length="402" mass="44908">MGGKVILQVRYISLYGLFRFLKPVSLVPGLQSNGWSIHVPSEATGEIGQAVVLPCTFTHPHKTYDRTLTTIWRIKEPYDGMVVFKCITHSSSDLCKTAVSYKNKYKLIGNPRHNNLSIKIDNLTWSDSNRYFCRVEFSGDLHDKYESRTGIRLHLIAAPRIVNITIGSNQDHTFRAQCTAEGEPLPSLTWTGPLFSNATSAASLNHQITKELHYLTHDGKYTCTAVNSHGRAEGAVYFYKFKAASGSLILILMFVALGIKVLALLVILGIAVFWRADGKTEAERLRDLLKATESTSTQPTALGSWYSTKNSNKHKTLHMKILTAETTVAVRVCRQNDPQRLGLWNLDHIIFTCLHILSYCSLHEKQNGFCVCVCLFSHNVHGYSCTLMHGMSAPTGCNLPKM</sequence>
<dbReference type="AlphaFoldDB" id="A0A8T1SQE5"/>
<dbReference type="InterPro" id="IPR003599">
    <property type="entry name" value="Ig_sub"/>
</dbReference>
<dbReference type="GO" id="GO:2001204">
    <property type="term" value="P:regulation of osteoclast development"/>
    <property type="evidence" value="ECO:0007669"/>
    <property type="project" value="TreeGrafter"/>
</dbReference>
<dbReference type="Proteomes" id="UP000765507">
    <property type="component" value="Unassembled WGS sequence"/>
</dbReference>
<feature type="transmembrane region" description="Helical" evidence="1">
    <location>
        <begin position="248"/>
        <end position="274"/>
    </location>
</feature>
<dbReference type="GO" id="GO:0005886">
    <property type="term" value="C:plasma membrane"/>
    <property type="evidence" value="ECO:0007669"/>
    <property type="project" value="TreeGrafter"/>
</dbReference>
<proteinExistence type="predicted"/>
<dbReference type="PANTHER" id="PTHR46942">
    <property type="entry name" value="SIALIC ACID-BINDING IG-LIKE LECTIN 15"/>
    <property type="match status" value="1"/>
</dbReference>
<name>A0A8T1SQE5_CHESE</name>
<evidence type="ECO:0000259" key="2">
    <source>
        <dbReference type="PROSITE" id="PS50835"/>
    </source>
</evidence>
<keyword evidence="1" id="KW-0472">Membrane</keyword>
<dbReference type="EMBL" id="JAHGAV010000122">
    <property type="protein sequence ID" value="KAG6931406.1"/>
    <property type="molecule type" value="Genomic_DNA"/>
</dbReference>
<reference evidence="3 4" key="1">
    <citation type="journal article" date="2020" name="G3 (Bethesda)">
        <title>Draft Genome of the Common Snapping Turtle, Chelydra serpentina, a Model for Phenotypic Plasticity in Reptiles.</title>
        <authorList>
            <person name="Das D."/>
            <person name="Singh S.K."/>
            <person name="Bierstedt J."/>
            <person name="Erickson A."/>
            <person name="Galli G.L.J."/>
            <person name="Crossley D.A. 2nd"/>
            <person name="Rhen T."/>
        </authorList>
    </citation>
    <scope>NUCLEOTIDE SEQUENCE [LARGE SCALE GENOMIC DNA]</scope>
    <source>
        <strain evidence="3">KW</strain>
    </source>
</reference>
<keyword evidence="1" id="KW-1133">Transmembrane helix</keyword>
<evidence type="ECO:0000256" key="1">
    <source>
        <dbReference type="SAM" id="Phobius"/>
    </source>
</evidence>
<dbReference type="Pfam" id="PF07686">
    <property type="entry name" value="V-set"/>
    <property type="match status" value="1"/>
</dbReference>
<dbReference type="InterPro" id="IPR042836">
    <property type="entry name" value="SIG15"/>
</dbReference>
<dbReference type="InterPro" id="IPR007110">
    <property type="entry name" value="Ig-like_dom"/>
</dbReference>